<dbReference type="Gene3D" id="3.40.50.11660">
    <property type="entry name" value="Glycosyl transferase family 10, C-terminal domain"/>
    <property type="match status" value="1"/>
</dbReference>
<comment type="similarity">
    <text evidence="3 12">Belongs to the glycosyltransferase 10 family.</text>
</comment>
<keyword evidence="9 12" id="KW-0333">Golgi apparatus</keyword>
<dbReference type="Pfam" id="PF00852">
    <property type="entry name" value="Glyco_transf_10"/>
    <property type="match status" value="1"/>
</dbReference>
<evidence type="ECO:0000256" key="10">
    <source>
        <dbReference type="ARBA" id="ARBA00023136"/>
    </source>
</evidence>
<evidence type="ECO:0000256" key="7">
    <source>
        <dbReference type="ARBA" id="ARBA00022968"/>
    </source>
</evidence>
<dbReference type="OrthoDB" id="6085082at2759"/>
<dbReference type="EC" id="2.4.1.-" evidence="12"/>
<evidence type="ECO:0000256" key="2">
    <source>
        <dbReference type="ARBA" id="ARBA00004922"/>
    </source>
</evidence>
<dbReference type="SUPFAM" id="SSF53756">
    <property type="entry name" value="UDP-Glycosyltransferase/glycogen phosphorylase"/>
    <property type="match status" value="1"/>
</dbReference>
<feature type="domain" description="Fucosyltransferase N-terminal" evidence="14">
    <location>
        <begin position="85"/>
        <end position="162"/>
    </location>
</feature>
<reference evidence="15 16" key="1">
    <citation type="journal article" date="2017" name="Nat. Ecol. Evol.">
        <title>Scallop genome provides insights into evolution of bilaterian karyotype and development.</title>
        <authorList>
            <person name="Wang S."/>
            <person name="Zhang J."/>
            <person name="Jiao W."/>
            <person name="Li J."/>
            <person name="Xun X."/>
            <person name="Sun Y."/>
            <person name="Guo X."/>
            <person name="Huan P."/>
            <person name="Dong B."/>
            <person name="Zhang L."/>
            <person name="Hu X."/>
            <person name="Sun X."/>
            <person name="Wang J."/>
            <person name="Zhao C."/>
            <person name="Wang Y."/>
            <person name="Wang D."/>
            <person name="Huang X."/>
            <person name="Wang R."/>
            <person name="Lv J."/>
            <person name="Li Y."/>
            <person name="Zhang Z."/>
            <person name="Liu B."/>
            <person name="Lu W."/>
            <person name="Hui Y."/>
            <person name="Liang J."/>
            <person name="Zhou Z."/>
            <person name="Hou R."/>
            <person name="Li X."/>
            <person name="Liu Y."/>
            <person name="Li H."/>
            <person name="Ning X."/>
            <person name="Lin Y."/>
            <person name="Zhao L."/>
            <person name="Xing Q."/>
            <person name="Dou J."/>
            <person name="Li Y."/>
            <person name="Mao J."/>
            <person name="Guo H."/>
            <person name="Dou H."/>
            <person name="Li T."/>
            <person name="Mu C."/>
            <person name="Jiang W."/>
            <person name="Fu Q."/>
            <person name="Fu X."/>
            <person name="Miao Y."/>
            <person name="Liu J."/>
            <person name="Yu Q."/>
            <person name="Li R."/>
            <person name="Liao H."/>
            <person name="Li X."/>
            <person name="Kong Y."/>
            <person name="Jiang Z."/>
            <person name="Chourrout D."/>
            <person name="Li R."/>
            <person name="Bao Z."/>
        </authorList>
    </citation>
    <scope>NUCLEOTIDE SEQUENCE [LARGE SCALE GENOMIC DNA]</scope>
    <source>
        <strain evidence="15 16">PY_sf001</strain>
    </source>
</reference>
<keyword evidence="5 12" id="KW-0808">Transferase</keyword>
<dbReference type="STRING" id="6573.A0A210QA83"/>
<evidence type="ECO:0000256" key="12">
    <source>
        <dbReference type="RuleBase" id="RU003832"/>
    </source>
</evidence>
<dbReference type="InterPro" id="IPR055270">
    <property type="entry name" value="Glyco_tran_10_C"/>
</dbReference>
<keyword evidence="10 12" id="KW-0472">Membrane</keyword>
<comment type="caution">
    <text evidence="15">The sequence shown here is derived from an EMBL/GenBank/DDBJ whole genome shotgun (WGS) entry which is preliminary data.</text>
</comment>
<dbReference type="FunFam" id="3.40.50.11660:FF:000002">
    <property type="entry name" value="Alpha-(1,3)-fucosyltransferase"/>
    <property type="match status" value="1"/>
</dbReference>
<evidence type="ECO:0000256" key="1">
    <source>
        <dbReference type="ARBA" id="ARBA00004323"/>
    </source>
</evidence>
<evidence type="ECO:0000256" key="11">
    <source>
        <dbReference type="ARBA" id="ARBA00023180"/>
    </source>
</evidence>
<dbReference type="UniPathway" id="UPA00378"/>
<dbReference type="GO" id="GO:0008417">
    <property type="term" value="F:fucosyltransferase activity"/>
    <property type="evidence" value="ECO:0007669"/>
    <property type="project" value="InterPro"/>
</dbReference>
<comment type="pathway">
    <text evidence="2">Protein modification; protein glycosylation.</text>
</comment>
<evidence type="ECO:0000256" key="9">
    <source>
        <dbReference type="ARBA" id="ARBA00023034"/>
    </source>
</evidence>
<keyword evidence="8 12" id="KW-1133">Transmembrane helix</keyword>
<dbReference type="AlphaFoldDB" id="A0A210QA83"/>
<organism evidence="15 16">
    <name type="scientific">Mizuhopecten yessoensis</name>
    <name type="common">Japanese scallop</name>
    <name type="synonym">Patinopecten yessoensis</name>
    <dbReference type="NCBI Taxonomy" id="6573"/>
    <lineage>
        <taxon>Eukaryota</taxon>
        <taxon>Metazoa</taxon>
        <taxon>Spiralia</taxon>
        <taxon>Lophotrochozoa</taxon>
        <taxon>Mollusca</taxon>
        <taxon>Bivalvia</taxon>
        <taxon>Autobranchia</taxon>
        <taxon>Pteriomorphia</taxon>
        <taxon>Pectinida</taxon>
        <taxon>Pectinoidea</taxon>
        <taxon>Pectinidae</taxon>
        <taxon>Mizuhopecten</taxon>
    </lineage>
</organism>
<gene>
    <name evidence="15" type="ORF">KP79_PYT05950</name>
</gene>
<keyword evidence="4 12" id="KW-0328">Glycosyltransferase</keyword>
<keyword evidence="7" id="KW-0735">Signal-anchor</keyword>
<dbReference type="InterPro" id="IPR031481">
    <property type="entry name" value="Glyco_tran_10_N"/>
</dbReference>
<feature type="domain" description="Fucosyltransferase C-terminal" evidence="13">
    <location>
        <begin position="185"/>
        <end position="362"/>
    </location>
</feature>
<dbReference type="InterPro" id="IPR001503">
    <property type="entry name" value="Glyco_trans_10"/>
</dbReference>
<evidence type="ECO:0000259" key="14">
    <source>
        <dbReference type="Pfam" id="PF17039"/>
    </source>
</evidence>
<evidence type="ECO:0000256" key="4">
    <source>
        <dbReference type="ARBA" id="ARBA00022676"/>
    </source>
</evidence>
<protein>
    <recommendedName>
        <fullName evidence="12">Fucosyltransferase</fullName>
        <ecNumber evidence="12">2.4.1.-</ecNumber>
    </recommendedName>
</protein>
<keyword evidence="6 12" id="KW-0812">Transmembrane</keyword>
<dbReference type="Proteomes" id="UP000242188">
    <property type="component" value="Unassembled WGS sequence"/>
</dbReference>
<dbReference type="PANTHER" id="PTHR48438:SF1">
    <property type="entry name" value="ALPHA-(1,3)-FUCOSYLTRANSFERASE C-RELATED"/>
    <property type="match status" value="1"/>
</dbReference>
<keyword evidence="11" id="KW-0325">Glycoprotein</keyword>
<dbReference type="GO" id="GO:0000139">
    <property type="term" value="C:Golgi membrane"/>
    <property type="evidence" value="ECO:0007669"/>
    <property type="project" value="UniProtKB-SubCell"/>
</dbReference>
<evidence type="ECO:0000256" key="5">
    <source>
        <dbReference type="ARBA" id="ARBA00022679"/>
    </source>
</evidence>
<name>A0A210QA83_MIZYE</name>
<evidence type="ECO:0000256" key="6">
    <source>
        <dbReference type="ARBA" id="ARBA00022692"/>
    </source>
</evidence>
<keyword evidence="16" id="KW-1185">Reference proteome</keyword>
<dbReference type="EMBL" id="NEDP02004422">
    <property type="protein sequence ID" value="OWF45648.1"/>
    <property type="molecule type" value="Genomic_DNA"/>
</dbReference>
<feature type="transmembrane region" description="Helical" evidence="12">
    <location>
        <begin position="21"/>
        <end position="44"/>
    </location>
</feature>
<evidence type="ECO:0000313" key="15">
    <source>
        <dbReference type="EMBL" id="OWF45648.1"/>
    </source>
</evidence>
<proteinExistence type="inferred from homology"/>
<dbReference type="Pfam" id="PF17039">
    <property type="entry name" value="Glyco_tran_10_N"/>
    <property type="match status" value="1"/>
</dbReference>
<dbReference type="InterPro" id="IPR038577">
    <property type="entry name" value="GT10-like_C_sf"/>
</dbReference>
<evidence type="ECO:0000313" key="16">
    <source>
        <dbReference type="Proteomes" id="UP000242188"/>
    </source>
</evidence>
<evidence type="ECO:0000256" key="8">
    <source>
        <dbReference type="ARBA" id="ARBA00022989"/>
    </source>
</evidence>
<evidence type="ECO:0000259" key="13">
    <source>
        <dbReference type="Pfam" id="PF00852"/>
    </source>
</evidence>
<dbReference type="GO" id="GO:0032580">
    <property type="term" value="C:Golgi cisterna membrane"/>
    <property type="evidence" value="ECO:0007669"/>
    <property type="project" value="UniProtKB-SubCell"/>
</dbReference>
<comment type="subcellular location">
    <subcellularLocation>
        <location evidence="1">Golgi apparatus membrane</location>
        <topology evidence="1">Single-pass type II membrane protein</topology>
    </subcellularLocation>
    <subcellularLocation>
        <location evidence="12">Golgi apparatus</location>
        <location evidence="12">Golgi stack membrane</location>
        <topology evidence="12">Single-pass type II membrane protein</topology>
    </subcellularLocation>
</comment>
<sequence length="380" mass="44604">MKSVLPDPRGRDKTSSFLRCCRSSTFALFSLLFGTTSIFLYLFWIHSRSSYGYFEYLIPMETTIRVHYFNRPIWLPMDIFAGCDRKCYLTDGEGNSYAGSDVVVFHAPYVKVKHPPKKMGQIWVFHALEPPGAHWNKLDKWKNVFNWTMSYRRDADITNTYGVFRKRTDNQNILEKERKDTYANWQKKSKGIAWMVSNCETSGKRDTFVKKLKKVTSVDIYGKCGVKNCSRKNTVECLKPYKFYLSFESELCKDYITEKSFKMYASSEMALPIVRSDANLSMFLPPGSYIDTSKFKHISDLGKYVKAFSKNKTRIKKYMKWRAHYKINHGTIHSAPFCELCRRLHQKDVHKYERLYRDIGEWLLGGKSKRKSCRLANDLH</sequence>
<evidence type="ECO:0000256" key="3">
    <source>
        <dbReference type="ARBA" id="ARBA00008919"/>
    </source>
</evidence>
<accession>A0A210QA83</accession>
<dbReference type="PANTHER" id="PTHR48438">
    <property type="entry name" value="ALPHA-(1,3)-FUCOSYLTRANSFERASE C-RELATED"/>
    <property type="match status" value="1"/>
</dbReference>